<reference evidence="2 3" key="1">
    <citation type="submission" date="2018-02" db="EMBL/GenBank/DDBJ databases">
        <title>The genomes of Aspergillus section Nigri reveals drivers in fungal speciation.</title>
        <authorList>
            <consortium name="DOE Joint Genome Institute"/>
            <person name="Vesth T.C."/>
            <person name="Nybo J."/>
            <person name="Theobald S."/>
            <person name="Brandl J."/>
            <person name="Frisvad J.C."/>
            <person name="Nielsen K.F."/>
            <person name="Lyhne E.K."/>
            <person name="Kogle M.E."/>
            <person name="Kuo A."/>
            <person name="Riley R."/>
            <person name="Clum A."/>
            <person name="Nolan M."/>
            <person name="Lipzen A."/>
            <person name="Salamov A."/>
            <person name="Henrissat B."/>
            <person name="Wiebenga A."/>
            <person name="De vries R.P."/>
            <person name="Grigoriev I.V."/>
            <person name="Mortensen U.H."/>
            <person name="Andersen M.R."/>
            <person name="Baker S.E."/>
        </authorList>
    </citation>
    <scope>NUCLEOTIDE SEQUENCE [LARGE SCALE GENOMIC DNA]</scope>
    <source>
        <strain evidence="2 3">CBS 114.80</strain>
    </source>
</reference>
<feature type="signal peptide" evidence="1">
    <location>
        <begin position="1"/>
        <end position="19"/>
    </location>
</feature>
<evidence type="ECO:0000313" key="2">
    <source>
        <dbReference type="EMBL" id="PYI29059.1"/>
    </source>
</evidence>
<accession>A0A2V5HX52</accession>
<keyword evidence="1" id="KW-0732">Signal</keyword>
<dbReference type="EMBL" id="KZ825537">
    <property type="protein sequence ID" value="PYI29059.1"/>
    <property type="molecule type" value="Genomic_DNA"/>
</dbReference>
<sequence length="110" mass="11461">MKLLTYLLVGIYTATIAQAAPSQFMEMDAETACGRFGVMKVDPADLPAGVTMAEVRKCRDHPMGRPEYPGPGARGGAGIPSIQIVPSPGILKQLLANAASATDDTSLSIT</sequence>
<organism evidence="2 3">
    <name type="scientific">Aspergillus indologenus CBS 114.80</name>
    <dbReference type="NCBI Taxonomy" id="1450541"/>
    <lineage>
        <taxon>Eukaryota</taxon>
        <taxon>Fungi</taxon>
        <taxon>Dikarya</taxon>
        <taxon>Ascomycota</taxon>
        <taxon>Pezizomycotina</taxon>
        <taxon>Eurotiomycetes</taxon>
        <taxon>Eurotiomycetidae</taxon>
        <taxon>Eurotiales</taxon>
        <taxon>Aspergillaceae</taxon>
        <taxon>Aspergillus</taxon>
        <taxon>Aspergillus subgen. Circumdati</taxon>
    </lineage>
</organism>
<dbReference type="Proteomes" id="UP000248817">
    <property type="component" value="Unassembled WGS sequence"/>
</dbReference>
<name>A0A2V5HX52_9EURO</name>
<evidence type="ECO:0000313" key="3">
    <source>
        <dbReference type="Proteomes" id="UP000248817"/>
    </source>
</evidence>
<gene>
    <name evidence="2" type="ORF">BP00DRAFT_448758</name>
</gene>
<keyword evidence="3" id="KW-1185">Reference proteome</keyword>
<proteinExistence type="predicted"/>
<evidence type="ECO:0000256" key="1">
    <source>
        <dbReference type="SAM" id="SignalP"/>
    </source>
</evidence>
<dbReference type="AlphaFoldDB" id="A0A2V5HX52"/>
<protein>
    <submittedName>
        <fullName evidence="2">Uncharacterized protein</fullName>
    </submittedName>
</protein>
<feature type="chain" id="PRO_5016029256" evidence="1">
    <location>
        <begin position="20"/>
        <end position="110"/>
    </location>
</feature>